<proteinExistence type="predicted"/>
<comment type="caution">
    <text evidence="1">The sequence shown here is derived from an EMBL/GenBank/DDBJ whole genome shotgun (WGS) entry which is preliminary data.</text>
</comment>
<dbReference type="EMBL" id="ATMH01001949">
    <property type="protein sequence ID" value="EPY33817.1"/>
    <property type="molecule type" value="Genomic_DNA"/>
</dbReference>
<evidence type="ECO:0000313" key="2">
    <source>
        <dbReference type="Proteomes" id="UP000015354"/>
    </source>
</evidence>
<accession>S9US83</accession>
<sequence length="464" mass="52880">METSLEFNVSTIVNKVWSPNELKEIDPQRNDLLQTQRDLKINYEKLFAVRYSLMRSSFEGLHALWSPMTSVPSLSGADLRKSMTCAFIEPDARRQEFSESPAAEACKQSGFFRFTSVFTNRTFAVDRAPAHVRTFLDATQTSFPELMVPSYVENNPYSGIVILEFLKNHADALFSYTPLLFFLFEVDFKVASDYFTSLENFLRNVKSLELTKMSALKPKAAKGWFSFGSAKPKEVQYSFVENVEFIDTFALQLPRGFMNHFVSFSSKKDRIVELSKSIDAMAAALLRNNDELRNVSEEMGCVPQLTVPDLCPNGEVDVERSNEIRKRMGLLQQACFLAFEKESDASQHLKSLVAYTKQAEYVVISIENYLLEYIKLKRLLHENMPLVNVPQNLNKGCPAYDNKGLLLQVAELLKAYSANAARWEALFEDELRMTAHYLQQTESSICAAVNDYFLASIFESPFFV</sequence>
<organism evidence="1 2">
    <name type="scientific">Strigomonas culicis</name>
    <dbReference type="NCBI Taxonomy" id="28005"/>
    <lineage>
        <taxon>Eukaryota</taxon>
        <taxon>Discoba</taxon>
        <taxon>Euglenozoa</taxon>
        <taxon>Kinetoplastea</taxon>
        <taxon>Metakinetoplastina</taxon>
        <taxon>Trypanosomatida</taxon>
        <taxon>Trypanosomatidae</taxon>
        <taxon>Strigomonadinae</taxon>
        <taxon>Strigomonas</taxon>
    </lineage>
</organism>
<gene>
    <name evidence="1" type="ORF">STCU_01949</name>
</gene>
<dbReference type="AlphaFoldDB" id="S9US83"/>
<keyword evidence="2" id="KW-1185">Reference proteome</keyword>
<name>S9US83_9TRYP</name>
<evidence type="ECO:0000313" key="1">
    <source>
        <dbReference type="EMBL" id="EPY33817.1"/>
    </source>
</evidence>
<dbReference type="Proteomes" id="UP000015354">
    <property type="component" value="Unassembled WGS sequence"/>
</dbReference>
<dbReference type="OrthoDB" id="270825at2759"/>
<reference evidence="1 2" key="1">
    <citation type="journal article" date="2013" name="PLoS ONE">
        <title>Predicting the Proteins of Angomonas deanei, Strigomonas culicis and Their Respective Endosymbionts Reveals New Aspects of the Trypanosomatidae Family.</title>
        <authorList>
            <person name="Motta M.C."/>
            <person name="Martins A.C."/>
            <person name="de Souza S.S."/>
            <person name="Catta-Preta C.M."/>
            <person name="Silva R."/>
            <person name="Klein C.C."/>
            <person name="de Almeida L.G."/>
            <person name="de Lima Cunha O."/>
            <person name="Ciapina L.P."/>
            <person name="Brocchi M."/>
            <person name="Colabardini A.C."/>
            <person name="de Araujo Lima B."/>
            <person name="Machado C.R."/>
            <person name="de Almeida Soares C.M."/>
            <person name="Probst C.M."/>
            <person name="de Menezes C.B."/>
            <person name="Thompson C.E."/>
            <person name="Bartholomeu D.C."/>
            <person name="Gradia D.F."/>
            <person name="Pavoni D.P."/>
            <person name="Grisard E.C."/>
            <person name="Fantinatti-Garboggini F."/>
            <person name="Marchini F.K."/>
            <person name="Rodrigues-Luiz G.F."/>
            <person name="Wagner G."/>
            <person name="Goldman G.H."/>
            <person name="Fietto J.L."/>
            <person name="Elias M.C."/>
            <person name="Goldman M.H."/>
            <person name="Sagot M.F."/>
            <person name="Pereira M."/>
            <person name="Stoco P.H."/>
            <person name="de Mendonca-Neto R.P."/>
            <person name="Teixeira S.M."/>
            <person name="Maciel T.E."/>
            <person name="de Oliveira Mendes T.A."/>
            <person name="Urmenyi T.P."/>
            <person name="de Souza W."/>
            <person name="Schenkman S."/>
            <person name="de Vasconcelos A.T."/>
        </authorList>
    </citation>
    <scope>NUCLEOTIDE SEQUENCE [LARGE SCALE GENOMIC DNA]</scope>
</reference>
<protein>
    <submittedName>
        <fullName evidence="1">Uncharacterized protein</fullName>
    </submittedName>
</protein>